<keyword evidence="1" id="KW-0349">Heme</keyword>
<dbReference type="InterPro" id="IPR044943">
    <property type="entry name" value="NOS_dom_1"/>
</dbReference>
<dbReference type="GO" id="GO:0004517">
    <property type="term" value="F:nitric-oxide synthase activity"/>
    <property type="evidence" value="ECO:0007669"/>
    <property type="project" value="InterPro"/>
</dbReference>
<dbReference type="Proteomes" id="UP001230933">
    <property type="component" value="Chromosome"/>
</dbReference>
<dbReference type="Proteomes" id="UP000502345">
    <property type="component" value="Chromosome"/>
</dbReference>
<dbReference type="InterPro" id="IPR050607">
    <property type="entry name" value="NOS"/>
</dbReference>
<name>A0A1F2Q0C7_RHOER</name>
<dbReference type="PANTHER" id="PTHR43410:SF1">
    <property type="entry name" value="NITRIC OXIDE SYNTHASE"/>
    <property type="match status" value="1"/>
</dbReference>
<dbReference type="OMA" id="IWNHQLI"/>
<dbReference type="EMBL" id="CP050124">
    <property type="protein sequence ID" value="QIP38771.1"/>
    <property type="molecule type" value="Genomic_DNA"/>
</dbReference>
<dbReference type="GO" id="GO:0046872">
    <property type="term" value="F:metal ion binding"/>
    <property type="evidence" value="ECO:0007669"/>
    <property type="project" value="UniProtKB-KW"/>
</dbReference>
<keyword evidence="3" id="KW-0560">Oxidoreductase</keyword>
<dbReference type="Gene3D" id="3.90.440.10">
    <property type="entry name" value="Nitric Oxide Synthase,Heme Domain,Chain A domain 2"/>
    <property type="match status" value="1"/>
</dbReference>
<dbReference type="EMBL" id="CP124545">
    <property type="protein sequence ID" value="WGV51040.1"/>
    <property type="molecule type" value="Genomic_DNA"/>
</dbReference>
<evidence type="ECO:0000259" key="6">
    <source>
        <dbReference type="Pfam" id="PF02898"/>
    </source>
</evidence>
<dbReference type="SUPFAM" id="SSF56512">
    <property type="entry name" value="Nitric oxide (NO) synthase oxygenase domain"/>
    <property type="match status" value="1"/>
</dbReference>
<feature type="region of interest" description="Disordered" evidence="5">
    <location>
        <begin position="1"/>
        <end position="20"/>
    </location>
</feature>
<keyword evidence="4" id="KW-0408">Iron</keyword>
<gene>
    <name evidence="7" type="ORF">G9444_1527</name>
    <name evidence="8" type="ORF">QIE55_07425</name>
</gene>
<dbReference type="InterPro" id="IPR044944">
    <property type="entry name" value="NOS_dom_3"/>
</dbReference>
<reference evidence="8" key="2">
    <citation type="submission" date="2023-08" db="EMBL/GenBank/DDBJ databases">
        <title>Isolation and Characterization of Rhodococcus erythropolis MGMM8.</title>
        <authorList>
            <person name="Diabankana R.G.C."/>
            <person name="Afordoanyi D.M."/>
            <person name="Validov S.Z."/>
        </authorList>
    </citation>
    <scope>NUCLEOTIDE SEQUENCE</scope>
    <source>
        <strain evidence="8">MGMM8</strain>
    </source>
</reference>
<dbReference type="Gene3D" id="3.90.340.10">
    <property type="entry name" value="Nitric Oxide Synthase, Chain A, domain 1"/>
    <property type="match status" value="1"/>
</dbReference>
<dbReference type="RefSeq" id="WP_020906627.1">
    <property type="nucleotide sequence ID" value="NZ_AP018733.1"/>
</dbReference>
<dbReference type="InterPro" id="IPR036119">
    <property type="entry name" value="NOS_N_sf"/>
</dbReference>
<evidence type="ECO:0000313" key="8">
    <source>
        <dbReference type="EMBL" id="WGV51040.1"/>
    </source>
</evidence>
<evidence type="ECO:0000256" key="5">
    <source>
        <dbReference type="SAM" id="MobiDB-lite"/>
    </source>
</evidence>
<evidence type="ECO:0000313" key="7">
    <source>
        <dbReference type="EMBL" id="QIP38771.1"/>
    </source>
</evidence>
<accession>A0A1F2Q0C7</accession>
<dbReference type="PANTHER" id="PTHR43410">
    <property type="entry name" value="NITRIC OXIDE SYNTHASE OXYGENASE"/>
    <property type="match status" value="1"/>
</dbReference>
<feature type="domain" description="Nitric oxide synthase (NOS)" evidence="6">
    <location>
        <begin position="51"/>
        <end position="383"/>
    </location>
</feature>
<dbReference type="Pfam" id="PF02898">
    <property type="entry name" value="NO_synthase"/>
    <property type="match status" value="1"/>
</dbReference>
<dbReference type="AlphaFoldDB" id="A0A1F2Q0C7"/>
<evidence type="ECO:0000256" key="2">
    <source>
        <dbReference type="ARBA" id="ARBA00022723"/>
    </source>
</evidence>
<evidence type="ECO:0000256" key="1">
    <source>
        <dbReference type="ARBA" id="ARBA00022617"/>
    </source>
</evidence>
<organism evidence="7 9">
    <name type="scientific">Rhodococcus erythropolis</name>
    <name type="common">Arthrobacter picolinophilus</name>
    <dbReference type="NCBI Taxonomy" id="1833"/>
    <lineage>
        <taxon>Bacteria</taxon>
        <taxon>Bacillati</taxon>
        <taxon>Actinomycetota</taxon>
        <taxon>Actinomycetes</taxon>
        <taxon>Mycobacteriales</taxon>
        <taxon>Nocardiaceae</taxon>
        <taxon>Rhodococcus</taxon>
        <taxon>Rhodococcus erythropolis group</taxon>
    </lineage>
</organism>
<protein>
    <submittedName>
        <fullName evidence="7">Nitric oxide synthase oxygenase</fullName>
    </submittedName>
</protein>
<evidence type="ECO:0000256" key="3">
    <source>
        <dbReference type="ARBA" id="ARBA00023002"/>
    </source>
</evidence>
<keyword evidence="2" id="KW-0479">Metal-binding</keyword>
<dbReference type="InterPro" id="IPR004030">
    <property type="entry name" value="NOS_N"/>
</dbReference>
<sequence>MDFVRQDELPTDSGLTSQIASTTPTLTELQRRELECVEFFDSPELGHLPTSRRREALRELHRTGTYTHTAEELLVGAKLAWRNHARCVGRAHWRTLKLIDARDAVTASALAEACWEHLRLSTNGGALQSVVTVGPLPREDGQEYRILSPQLIRYAGYRQPDGTILGDPWHVDLTAQVTAMGWKGAGTAFDVLPVLISVPDEPLQYFDVPTDLVLEVEIEHPEYSWFADLGLKWHAVPAVSDMNLDIGGIVYPCTPFSGWYVSTEVGARNFSDTDRYNMLPTIGAMMELDMSHDRTLWKDRALVELNRAVIHSYRKAGVIMVDHHTVAKQFIDHIAREDKAGRKCPTDWSWVNPPMSSSLTPTFHRLYDEPDLDIRPNFVTKKKKGTDQGRCPFHN</sequence>
<dbReference type="InterPro" id="IPR044940">
    <property type="entry name" value="NOS_dom_2"/>
</dbReference>
<evidence type="ECO:0000313" key="9">
    <source>
        <dbReference type="Proteomes" id="UP000502345"/>
    </source>
</evidence>
<proteinExistence type="predicted"/>
<dbReference type="Gene3D" id="3.90.1230.10">
    <property type="entry name" value="Nitric Oxide Synthase, Chain A, domain 3"/>
    <property type="match status" value="1"/>
</dbReference>
<dbReference type="GeneID" id="57488473"/>
<dbReference type="GO" id="GO:0006809">
    <property type="term" value="P:nitric oxide biosynthetic process"/>
    <property type="evidence" value="ECO:0007669"/>
    <property type="project" value="InterPro"/>
</dbReference>
<reference evidence="7 9" key="1">
    <citation type="submission" date="2020-03" db="EMBL/GenBank/DDBJ databases">
        <title>Screen low temperature-resistant strains for efficient degradation of petroleum hydrocarbons under the low temperature.</title>
        <authorList>
            <person name="Wang Y."/>
            <person name="Chen J."/>
        </authorList>
    </citation>
    <scope>NUCLEOTIDE SEQUENCE [LARGE SCALE GENOMIC DNA]</scope>
    <source>
        <strain evidence="7 9">KB1</strain>
    </source>
</reference>
<evidence type="ECO:0000256" key="4">
    <source>
        <dbReference type="ARBA" id="ARBA00023004"/>
    </source>
</evidence>